<sequence length="123" mass="13779">MPKRASSCTNLVPSPLTYPRVSVWTAVPKPSLGKVRGYIWQTVSGRRYVRKAVLVPVVKCTGCPNFEWNICPCCSEAFLEDVLPWDHFSVSNSPRSAAQCCHPNYSQTGTQDDDDESRQTDRV</sequence>
<organism evidence="2">
    <name type="scientific">Cacopsylla melanoneura</name>
    <dbReference type="NCBI Taxonomy" id="428564"/>
    <lineage>
        <taxon>Eukaryota</taxon>
        <taxon>Metazoa</taxon>
        <taxon>Ecdysozoa</taxon>
        <taxon>Arthropoda</taxon>
        <taxon>Hexapoda</taxon>
        <taxon>Insecta</taxon>
        <taxon>Pterygota</taxon>
        <taxon>Neoptera</taxon>
        <taxon>Paraneoptera</taxon>
        <taxon>Hemiptera</taxon>
        <taxon>Sternorrhyncha</taxon>
        <taxon>Psylloidea</taxon>
        <taxon>Psyllidae</taxon>
        <taxon>Psyllinae</taxon>
        <taxon>Cacopsylla</taxon>
    </lineage>
</organism>
<name>A0A8D8W8J6_9HEMI</name>
<protein>
    <submittedName>
        <fullName evidence="2">Uncharacterized protein</fullName>
    </submittedName>
</protein>
<evidence type="ECO:0000256" key="1">
    <source>
        <dbReference type="SAM" id="MobiDB-lite"/>
    </source>
</evidence>
<evidence type="ECO:0000313" key="2">
    <source>
        <dbReference type="EMBL" id="CAG6648890.1"/>
    </source>
</evidence>
<dbReference type="AlphaFoldDB" id="A0A8D8W8J6"/>
<dbReference type="EMBL" id="HBUF01154525">
    <property type="protein sequence ID" value="CAG6648890.1"/>
    <property type="molecule type" value="Transcribed_RNA"/>
</dbReference>
<accession>A0A8D8W8J6</accession>
<proteinExistence type="predicted"/>
<reference evidence="2" key="1">
    <citation type="submission" date="2021-05" db="EMBL/GenBank/DDBJ databases">
        <authorList>
            <person name="Alioto T."/>
            <person name="Alioto T."/>
            <person name="Gomez Garrido J."/>
        </authorList>
    </citation>
    <scope>NUCLEOTIDE SEQUENCE</scope>
</reference>
<feature type="region of interest" description="Disordered" evidence="1">
    <location>
        <begin position="91"/>
        <end position="123"/>
    </location>
</feature>